<dbReference type="PROSITE" id="PS00108">
    <property type="entry name" value="PROTEIN_KINASE_ST"/>
    <property type="match status" value="1"/>
</dbReference>
<comment type="similarity">
    <text evidence="1">Belongs to the protein kinase superfamily. TKL Ser/Thr protein kinase family. RAF subfamily.</text>
</comment>
<sequence length="463" mass="52712">MAELEEGTGESSSPPRGIRGGVHVLCDIRNQIYARLVESGCEEAVADPDRFRKQLEAHFDRFPESYSLDVHAARAEDVLLHQKILAESEDPKNRPVFHVRIEFEPCSRLEDLNLNMRKISKDIEDRSDPSEALSTRNDIRHVPIHEITFSSIDKPKVLCQLSAVLSDVGLNIREAHVFSTLDGYCLDVFVVDGWFTEGTDDLLKELREAATRNNVLFSGSLHSSASDRILELHQRVADTDIDTKFLKMGEKIAVGSCGDLFRGTYLGLDVAIKVLRSERLSEALQVEFDQEVMILRKVDHINVVRFYGACTKPPDLCIITEYMHGGNLYDYLHKQERVLELSVLLKIAIDVCKGMDYLHKNNIIHRDLKTANLLIDRNQVPYENLTPLQAALGVRLGMRPELPNDRHPRLLDLMQRCWQENPDIRSSFPEILIELEELLQQVQANGEANQQSKTKIQKKSQNK</sequence>
<dbReference type="SUPFAM" id="SSF56112">
    <property type="entry name" value="Protein kinase-like (PK-like)"/>
    <property type="match status" value="1"/>
</dbReference>
<keyword evidence="3" id="KW-0723">Serine/threonine-protein kinase</keyword>
<dbReference type="GO" id="GO:0005524">
    <property type="term" value="F:ATP binding"/>
    <property type="evidence" value="ECO:0007669"/>
    <property type="project" value="UniProtKB-KW"/>
</dbReference>
<dbReference type="InterPro" id="IPR051681">
    <property type="entry name" value="Ser/Thr_Kinases-Pseudokinases"/>
</dbReference>
<dbReference type="STRING" id="4615.A0A199VNX8"/>
<dbReference type="PROSITE" id="PS50011">
    <property type="entry name" value="PROTEIN_KINASE_DOM"/>
    <property type="match status" value="1"/>
</dbReference>
<dbReference type="Proteomes" id="UP000092600">
    <property type="component" value="Unassembled WGS sequence"/>
</dbReference>
<dbReference type="EC" id="2.7.11.1" evidence="2"/>
<dbReference type="SMART" id="SM00220">
    <property type="entry name" value="S_TKc"/>
    <property type="match status" value="1"/>
</dbReference>
<dbReference type="SUPFAM" id="SSF55021">
    <property type="entry name" value="ACT-like"/>
    <property type="match status" value="1"/>
</dbReference>
<evidence type="ECO:0000256" key="8">
    <source>
        <dbReference type="ARBA" id="ARBA00047899"/>
    </source>
</evidence>
<evidence type="ECO:0000313" key="13">
    <source>
        <dbReference type="Proteomes" id="UP000092600"/>
    </source>
</evidence>
<evidence type="ECO:0000256" key="2">
    <source>
        <dbReference type="ARBA" id="ARBA00012513"/>
    </source>
</evidence>
<comment type="catalytic activity">
    <reaction evidence="8">
        <text>L-threonyl-[protein] + ATP = O-phospho-L-threonyl-[protein] + ADP + H(+)</text>
        <dbReference type="Rhea" id="RHEA:46608"/>
        <dbReference type="Rhea" id="RHEA-COMP:11060"/>
        <dbReference type="Rhea" id="RHEA-COMP:11605"/>
        <dbReference type="ChEBI" id="CHEBI:15378"/>
        <dbReference type="ChEBI" id="CHEBI:30013"/>
        <dbReference type="ChEBI" id="CHEBI:30616"/>
        <dbReference type="ChEBI" id="CHEBI:61977"/>
        <dbReference type="ChEBI" id="CHEBI:456216"/>
        <dbReference type="EC" id="2.7.11.1"/>
    </reaction>
</comment>
<evidence type="ECO:0000256" key="9">
    <source>
        <dbReference type="ARBA" id="ARBA00048679"/>
    </source>
</evidence>
<dbReference type="InterPro" id="IPR011009">
    <property type="entry name" value="Kinase-like_dom_sf"/>
</dbReference>
<keyword evidence="4" id="KW-0808">Transferase</keyword>
<evidence type="ECO:0000256" key="7">
    <source>
        <dbReference type="ARBA" id="ARBA00022840"/>
    </source>
</evidence>
<keyword evidence="5" id="KW-0547">Nucleotide-binding</keyword>
<dbReference type="InterPro" id="IPR002912">
    <property type="entry name" value="ACT_dom"/>
</dbReference>
<dbReference type="InterPro" id="IPR045865">
    <property type="entry name" value="ACT-like_dom_sf"/>
</dbReference>
<organism evidence="12 13">
    <name type="scientific">Ananas comosus</name>
    <name type="common">Pineapple</name>
    <name type="synonym">Ananas ananas</name>
    <dbReference type="NCBI Taxonomy" id="4615"/>
    <lineage>
        <taxon>Eukaryota</taxon>
        <taxon>Viridiplantae</taxon>
        <taxon>Streptophyta</taxon>
        <taxon>Embryophyta</taxon>
        <taxon>Tracheophyta</taxon>
        <taxon>Spermatophyta</taxon>
        <taxon>Magnoliopsida</taxon>
        <taxon>Liliopsida</taxon>
        <taxon>Poales</taxon>
        <taxon>Bromeliaceae</taxon>
        <taxon>Bromelioideae</taxon>
        <taxon>Ananas</taxon>
    </lineage>
</organism>
<protein>
    <recommendedName>
        <fullName evidence="2">non-specific serine/threonine protein kinase</fullName>
        <ecNumber evidence="2">2.7.11.1</ecNumber>
    </recommendedName>
</protein>
<proteinExistence type="inferred from homology"/>
<comment type="catalytic activity">
    <reaction evidence="9">
        <text>L-seryl-[protein] + ATP = O-phospho-L-seryl-[protein] + ADP + H(+)</text>
        <dbReference type="Rhea" id="RHEA:17989"/>
        <dbReference type="Rhea" id="RHEA-COMP:9863"/>
        <dbReference type="Rhea" id="RHEA-COMP:11604"/>
        <dbReference type="ChEBI" id="CHEBI:15378"/>
        <dbReference type="ChEBI" id="CHEBI:29999"/>
        <dbReference type="ChEBI" id="CHEBI:30616"/>
        <dbReference type="ChEBI" id="CHEBI:83421"/>
        <dbReference type="ChEBI" id="CHEBI:456216"/>
        <dbReference type="EC" id="2.7.11.1"/>
    </reaction>
</comment>
<dbReference type="InterPro" id="IPR001245">
    <property type="entry name" value="Ser-Thr/Tyr_kinase_cat_dom"/>
</dbReference>
<dbReference type="PROSITE" id="PS51671">
    <property type="entry name" value="ACT"/>
    <property type="match status" value="1"/>
</dbReference>
<evidence type="ECO:0000256" key="1">
    <source>
        <dbReference type="ARBA" id="ARBA00010507"/>
    </source>
</evidence>
<dbReference type="AlphaFoldDB" id="A0A199VNX8"/>
<evidence type="ECO:0000256" key="6">
    <source>
        <dbReference type="ARBA" id="ARBA00022777"/>
    </source>
</evidence>
<evidence type="ECO:0000256" key="5">
    <source>
        <dbReference type="ARBA" id="ARBA00022741"/>
    </source>
</evidence>
<feature type="domain" description="ACT" evidence="11">
    <location>
        <begin position="146"/>
        <end position="220"/>
    </location>
</feature>
<evidence type="ECO:0000313" key="12">
    <source>
        <dbReference type="EMBL" id="OAY78415.1"/>
    </source>
</evidence>
<evidence type="ECO:0000256" key="4">
    <source>
        <dbReference type="ARBA" id="ARBA00022679"/>
    </source>
</evidence>
<comment type="caution">
    <text evidence="12">The sequence shown here is derived from an EMBL/GenBank/DDBJ whole genome shotgun (WGS) entry which is preliminary data.</text>
</comment>
<gene>
    <name evidence="12" type="ORF">ACMD2_13279</name>
</gene>
<dbReference type="InterPro" id="IPR008271">
    <property type="entry name" value="Ser/Thr_kinase_AS"/>
</dbReference>
<dbReference type="Gene3D" id="1.10.510.10">
    <property type="entry name" value="Transferase(Phosphotransferase) domain 1"/>
    <property type="match status" value="2"/>
</dbReference>
<dbReference type="PANTHER" id="PTHR44329:SF41">
    <property type="entry name" value="OS12G0163800 PROTEIN"/>
    <property type="match status" value="1"/>
</dbReference>
<evidence type="ECO:0000256" key="3">
    <source>
        <dbReference type="ARBA" id="ARBA00022527"/>
    </source>
</evidence>
<dbReference type="FunFam" id="3.30.200.20:FF:000060">
    <property type="entry name" value="Serine/threonine-protein kinase isoform 1"/>
    <property type="match status" value="1"/>
</dbReference>
<dbReference type="Pfam" id="PF07714">
    <property type="entry name" value="PK_Tyr_Ser-Thr"/>
    <property type="match status" value="1"/>
</dbReference>
<name>A0A199VNX8_ANACO</name>
<dbReference type="Gene3D" id="3.30.200.20">
    <property type="entry name" value="Phosphorylase Kinase, domain 1"/>
    <property type="match status" value="1"/>
</dbReference>
<dbReference type="PANTHER" id="PTHR44329">
    <property type="entry name" value="SERINE/THREONINE-PROTEIN KINASE TNNI3K-RELATED"/>
    <property type="match status" value="1"/>
</dbReference>
<dbReference type="InterPro" id="IPR000719">
    <property type="entry name" value="Prot_kinase_dom"/>
</dbReference>
<dbReference type="GO" id="GO:0004674">
    <property type="term" value="F:protein serine/threonine kinase activity"/>
    <property type="evidence" value="ECO:0007669"/>
    <property type="project" value="UniProtKB-KW"/>
</dbReference>
<keyword evidence="6 12" id="KW-0418">Kinase</keyword>
<evidence type="ECO:0000259" key="10">
    <source>
        <dbReference type="PROSITE" id="PS50011"/>
    </source>
</evidence>
<reference evidence="12 13" key="1">
    <citation type="journal article" date="2016" name="DNA Res.">
        <title>The draft genome of MD-2 pineapple using hybrid error correction of long reads.</title>
        <authorList>
            <person name="Redwan R.M."/>
            <person name="Saidin A."/>
            <person name="Kumar S.V."/>
        </authorList>
    </citation>
    <scope>NUCLEOTIDE SEQUENCE [LARGE SCALE GENOMIC DNA]</scope>
    <source>
        <strain evidence="13">cv. MD2</strain>
        <tissue evidence="12">Leaf</tissue>
    </source>
</reference>
<keyword evidence="7" id="KW-0067">ATP-binding</keyword>
<evidence type="ECO:0000259" key="11">
    <source>
        <dbReference type="PROSITE" id="PS51671"/>
    </source>
</evidence>
<feature type="domain" description="Protein kinase" evidence="10">
    <location>
        <begin position="246"/>
        <end position="463"/>
    </location>
</feature>
<dbReference type="EMBL" id="LSRQ01001288">
    <property type="protein sequence ID" value="OAY78415.1"/>
    <property type="molecule type" value="Genomic_DNA"/>
</dbReference>
<accession>A0A199VNX8</accession>